<name>A0ACD1JBB6_9GAMM</name>
<comment type="caution">
    <text evidence="1">The sequence shown here is derived from an EMBL/GenBank/DDBJ whole genome shotgun (WGS) entry which is preliminary data.</text>
</comment>
<evidence type="ECO:0000313" key="2">
    <source>
        <dbReference type="Proteomes" id="UP000249893"/>
    </source>
</evidence>
<keyword evidence="2" id="KW-1185">Reference proteome</keyword>
<reference evidence="1" key="1">
    <citation type="submission" date="2016-02" db="EMBL/GenBank/DDBJ databases">
        <title>Species-wide whole genome sequencing reveals diversity, host range in Lonsdalea quercina.</title>
        <authorList>
            <person name="Li Y."/>
        </authorList>
    </citation>
    <scope>NUCLEOTIDE SEQUENCE</scope>
    <source>
        <strain evidence="1">CFCC 11059</strain>
    </source>
</reference>
<organism evidence="1 2">
    <name type="scientific">Lonsdalea quercina</name>
    <dbReference type="NCBI Taxonomy" id="71657"/>
    <lineage>
        <taxon>Bacteria</taxon>
        <taxon>Pseudomonadati</taxon>
        <taxon>Pseudomonadota</taxon>
        <taxon>Gammaproteobacteria</taxon>
        <taxon>Enterobacterales</taxon>
        <taxon>Pectobacteriaceae</taxon>
        <taxon>Lonsdalea</taxon>
    </lineage>
</organism>
<protein>
    <submittedName>
        <fullName evidence="1">Uncharacterized protein</fullName>
    </submittedName>
</protein>
<accession>A0ACD1JBB6</accession>
<proteinExistence type="predicted"/>
<evidence type="ECO:0000313" key="1">
    <source>
        <dbReference type="EMBL" id="RAT12195.1"/>
    </source>
</evidence>
<dbReference type="Proteomes" id="UP000249893">
    <property type="component" value="Unassembled WGS sequence"/>
</dbReference>
<sequence length="84" mass="9424">MKHTDLEYRVGYTPLSGRLYAGFVRKDNGKWEDTPHEVTEWAMLAVAQKLAREENDILYPLSGGRVMRLSAVITGPESVEGADE</sequence>
<dbReference type="EMBL" id="LUSP01000047">
    <property type="protein sequence ID" value="RAT12195.1"/>
    <property type="molecule type" value="Genomic_DNA"/>
</dbReference>
<gene>
    <name evidence="1" type="ORF">AU485_12330</name>
</gene>